<gene>
    <name evidence="1" type="ORF">BV22DRAFT_1014176</name>
</gene>
<accession>A0ACB8BGQ8</accession>
<feature type="non-terminal residue" evidence="1">
    <location>
        <position position="219"/>
    </location>
</feature>
<sequence>MSAEGARPTAAQPTRPPQPVYPLYSWRSRSESARLAYIRDHRVADMEISNLVKGPLGFDLEWRPNFRKGQPENPVALIQLSTQDTVLLIQVTSMTEFPTKLRELLGNSQWIKAGVGIKYDCQKLYNDYGVSTRNCVDLSLLARSVDNGRWKGKYTNPLGLSRLLETYENRSLAKGKVTRSNWELNLSPIQQEYAANDAHAGYVIYTRLIAMAQAMVNIP</sequence>
<keyword evidence="2" id="KW-1185">Reference proteome</keyword>
<protein>
    <submittedName>
        <fullName evidence="1">Ribonuclease H-like protein</fullName>
    </submittedName>
</protein>
<organism evidence="1 2">
    <name type="scientific">Leucogyrophana mollusca</name>
    <dbReference type="NCBI Taxonomy" id="85980"/>
    <lineage>
        <taxon>Eukaryota</taxon>
        <taxon>Fungi</taxon>
        <taxon>Dikarya</taxon>
        <taxon>Basidiomycota</taxon>
        <taxon>Agaricomycotina</taxon>
        <taxon>Agaricomycetes</taxon>
        <taxon>Agaricomycetidae</taxon>
        <taxon>Boletales</taxon>
        <taxon>Boletales incertae sedis</taxon>
        <taxon>Leucogyrophana</taxon>
    </lineage>
</organism>
<dbReference type="Proteomes" id="UP000790709">
    <property type="component" value="Unassembled WGS sequence"/>
</dbReference>
<dbReference type="EMBL" id="MU266436">
    <property type="protein sequence ID" value="KAH7923987.1"/>
    <property type="molecule type" value="Genomic_DNA"/>
</dbReference>
<reference evidence="1" key="1">
    <citation type="journal article" date="2021" name="New Phytol.">
        <title>Evolutionary innovations through gain and loss of genes in the ectomycorrhizal Boletales.</title>
        <authorList>
            <person name="Wu G."/>
            <person name="Miyauchi S."/>
            <person name="Morin E."/>
            <person name="Kuo A."/>
            <person name="Drula E."/>
            <person name="Varga T."/>
            <person name="Kohler A."/>
            <person name="Feng B."/>
            <person name="Cao Y."/>
            <person name="Lipzen A."/>
            <person name="Daum C."/>
            <person name="Hundley H."/>
            <person name="Pangilinan J."/>
            <person name="Johnson J."/>
            <person name="Barry K."/>
            <person name="LaButti K."/>
            <person name="Ng V."/>
            <person name="Ahrendt S."/>
            <person name="Min B."/>
            <person name="Choi I.G."/>
            <person name="Park H."/>
            <person name="Plett J.M."/>
            <person name="Magnuson J."/>
            <person name="Spatafora J.W."/>
            <person name="Nagy L.G."/>
            <person name="Henrissat B."/>
            <person name="Grigoriev I.V."/>
            <person name="Yang Z.L."/>
            <person name="Xu J."/>
            <person name="Martin F.M."/>
        </authorList>
    </citation>
    <scope>NUCLEOTIDE SEQUENCE</scope>
    <source>
        <strain evidence="1">KUC20120723A-06</strain>
    </source>
</reference>
<proteinExistence type="predicted"/>
<evidence type="ECO:0000313" key="1">
    <source>
        <dbReference type="EMBL" id="KAH7923987.1"/>
    </source>
</evidence>
<evidence type="ECO:0000313" key="2">
    <source>
        <dbReference type="Proteomes" id="UP000790709"/>
    </source>
</evidence>
<name>A0ACB8BGQ8_9AGAM</name>
<comment type="caution">
    <text evidence="1">The sequence shown here is derived from an EMBL/GenBank/DDBJ whole genome shotgun (WGS) entry which is preliminary data.</text>
</comment>